<protein>
    <submittedName>
        <fullName evidence="2">Uncharacterized protein</fullName>
    </submittedName>
</protein>
<accession>A0ABU0QE00</accession>
<reference evidence="2 3" key="1">
    <citation type="submission" date="2023-07" db="EMBL/GenBank/DDBJ databases">
        <title>Comparative genomics of wheat-associated soil bacteria to identify genetic determinants of phenazine resistance.</title>
        <authorList>
            <person name="Mouncey N."/>
        </authorList>
    </citation>
    <scope>NUCLEOTIDE SEQUENCE [LARGE SCALE GENOMIC DNA]</scope>
    <source>
        <strain evidence="2 3">W4I19-2</strain>
    </source>
</reference>
<gene>
    <name evidence="2" type="ORF">QFZ56_007843</name>
</gene>
<evidence type="ECO:0000313" key="2">
    <source>
        <dbReference type="EMBL" id="MDQ0688880.1"/>
    </source>
</evidence>
<keyword evidence="3" id="KW-1185">Reference proteome</keyword>
<name>A0ABU0QE00_STRAH</name>
<organism evidence="2 3">
    <name type="scientific">Streptomyces achromogenes</name>
    <dbReference type="NCBI Taxonomy" id="67255"/>
    <lineage>
        <taxon>Bacteria</taxon>
        <taxon>Bacillati</taxon>
        <taxon>Actinomycetota</taxon>
        <taxon>Actinomycetes</taxon>
        <taxon>Kitasatosporales</taxon>
        <taxon>Streptomycetaceae</taxon>
        <taxon>Streptomyces</taxon>
    </lineage>
</organism>
<evidence type="ECO:0000313" key="3">
    <source>
        <dbReference type="Proteomes" id="UP001243364"/>
    </source>
</evidence>
<feature type="region of interest" description="Disordered" evidence="1">
    <location>
        <begin position="200"/>
        <end position="238"/>
    </location>
</feature>
<sequence length="238" mass="25738">MRPVHGAVVQVQKVSAAQFGQQGGMQTGPDAGLGPVPQPAPGRHPGAAHGLGRNIAPSDTSPQHVQDAREGRPVRNPKSTRVATAPFGSRRQQRSHPLPQVIRNKISTHSEHPADQDHRAQDPRWASECRFGSNSGRGVGLLPNPKTSTWPGKCSSEGRHRALLQNDQADPRLDRPETARSLGAADNWTWLIIAAYTQLRLARPPGHRPSTPMGKARPREQTHPGPGPPRVPTPARQI</sequence>
<dbReference type="EMBL" id="JAUSYA010000001">
    <property type="protein sequence ID" value="MDQ0688880.1"/>
    <property type="molecule type" value="Genomic_DNA"/>
</dbReference>
<dbReference type="Proteomes" id="UP001243364">
    <property type="component" value="Unassembled WGS sequence"/>
</dbReference>
<proteinExistence type="predicted"/>
<evidence type="ECO:0000256" key="1">
    <source>
        <dbReference type="SAM" id="MobiDB-lite"/>
    </source>
</evidence>
<feature type="region of interest" description="Disordered" evidence="1">
    <location>
        <begin position="136"/>
        <end position="156"/>
    </location>
</feature>
<feature type="region of interest" description="Disordered" evidence="1">
    <location>
        <begin position="16"/>
        <end position="99"/>
    </location>
</feature>
<comment type="caution">
    <text evidence="2">The sequence shown here is derived from an EMBL/GenBank/DDBJ whole genome shotgun (WGS) entry which is preliminary data.</text>
</comment>